<evidence type="ECO:0000313" key="3">
    <source>
        <dbReference type="EMBL" id="KAK8888272.1"/>
    </source>
</evidence>
<dbReference type="SUPFAM" id="SSF81901">
    <property type="entry name" value="HCP-like"/>
    <property type="match status" value="7"/>
</dbReference>
<dbReference type="PROSITE" id="PS50011">
    <property type="entry name" value="PROTEIN_KINASE_DOM"/>
    <property type="match status" value="1"/>
</dbReference>
<dbReference type="InterPro" id="IPR006597">
    <property type="entry name" value="Sel1-like"/>
</dbReference>
<dbReference type="SMART" id="SM00220">
    <property type="entry name" value="S_TKc"/>
    <property type="match status" value="1"/>
</dbReference>
<protein>
    <submittedName>
        <fullName evidence="3">NUAK SNF1-like kinase 1</fullName>
    </submittedName>
</protein>
<dbReference type="SUPFAM" id="SSF56112">
    <property type="entry name" value="Protein kinase-like (PK-like)"/>
    <property type="match status" value="1"/>
</dbReference>
<dbReference type="PANTHER" id="PTHR43628">
    <property type="entry name" value="ACTIVATOR OF C KINASE PROTEIN 1-RELATED"/>
    <property type="match status" value="1"/>
</dbReference>
<gene>
    <name evidence="3" type="ORF">M9Y10_039338</name>
</gene>
<dbReference type="Gene3D" id="1.25.40.10">
    <property type="entry name" value="Tetratricopeptide repeat domain"/>
    <property type="match status" value="6"/>
</dbReference>
<dbReference type="SMART" id="SM00671">
    <property type="entry name" value="SEL1"/>
    <property type="match status" value="23"/>
</dbReference>
<comment type="caution">
    <text evidence="3">The sequence shown here is derived from an EMBL/GenBank/DDBJ whole genome shotgun (WGS) entry which is preliminary data.</text>
</comment>
<evidence type="ECO:0000313" key="4">
    <source>
        <dbReference type="Proteomes" id="UP001470230"/>
    </source>
</evidence>
<keyword evidence="4" id="KW-1185">Reference proteome</keyword>
<dbReference type="InterPro" id="IPR000719">
    <property type="entry name" value="Prot_kinase_dom"/>
</dbReference>
<feature type="region of interest" description="Disordered" evidence="1">
    <location>
        <begin position="1267"/>
        <end position="1288"/>
    </location>
</feature>
<evidence type="ECO:0000256" key="1">
    <source>
        <dbReference type="SAM" id="MobiDB-lite"/>
    </source>
</evidence>
<name>A0ABR2KCT6_9EUKA</name>
<accession>A0ABR2KCT6</accession>
<dbReference type="Gene3D" id="1.10.510.10">
    <property type="entry name" value="Transferase(Phosphotransferase) domain 1"/>
    <property type="match status" value="1"/>
</dbReference>
<dbReference type="InterPro" id="IPR011009">
    <property type="entry name" value="Kinase-like_dom_sf"/>
</dbReference>
<feature type="domain" description="Protein kinase" evidence="2">
    <location>
        <begin position="19"/>
        <end position="281"/>
    </location>
</feature>
<evidence type="ECO:0000259" key="2">
    <source>
        <dbReference type="PROSITE" id="PS50011"/>
    </source>
</evidence>
<dbReference type="InterPro" id="IPR011990">
    <property type="entry name" value="TPR-like_helical_dom_sf"/>
</dbReference>
<dbReference type="PANTHER" id="PTHR43628:SF1">
    <property type="entry name" value="CHITIN SYNTHASE REGULATORY FACTOR 2-RELATED"/>
    <property type="match status" value="1"/>
</dbReference>
<proteinExistence type="predicted"/>
<organism evidence="3 4">
    <name type="scientific">Tritrichomonas musculus</name>
    <dbReference type="NCBI Taxonomy" id="1915356"/>
    <lineage>
        <taxon>Eukaryota</taxon>
        <taxon>Metamonada</taxon>
        <taxon>Parabasalia</taxon>
        <taxon>Tritrichomonadida</taxon>
        <taxon>Tritrichomonadidae</taxon>
        <taxon>Tritrichomonas</taxon>
    </lineage>
</organism>
<dbReference type="InterPro" id="IPR052945">
    <property type="entry name" value="Mitotic_Regulator"/>
</dbReference>
<dbReference type="EMBL" id="JAPFFF010000006">
    <property type="protein sequence ID" value="KAK8888272.1"/>
    <property type="molecule type" value="Genomic_DNA"/>
</dbReference>
<sequence>MSEIPGCIDPYNGDPDKRFELIKKAGSGSFGVVELCRDRENGNKLVIRKLARYNDATTANEIAMLYHIRHKHIIKFYDYYKMNIDQATIDKYELRGLEKNTPMYALIIEYGEGGDFWSYIQERISIEETILVKIIDQVTQALQYLNQNRAMHRDIKPENMLFDKYGDIKLADFGTGDVLQEDATKRMFTQQTGTQLYMAPEIKAQQKYYTFLIDIYSLGMSIYRACKYTIPVNELLTIDVNGLPEPIPEQYSPQFSDLVQRMLAYNPCDRATIPNIRETLVDISTTKNLSESQQKLLDSSFNLFYGIDGVFDKKRSFDNLGKILEETDNECPEAAFQLAQCYLYGDTVKKDEEQAITLLRFAARKLYSPALKLLAFCYQHGIGVEKDLFTTTQLLTIASEKDQEANFLLGYNIYNAPSSVDEKDIKCKSKEVINRDIELAFHYFLNAKNFVPAKNHLGLCYLKGEGVEQDVFESYKYFSSAASRGFLDAMYNLADFYLTQKSDNKKYTEKAIRLLTDAAKQYHMGAASKLSELYKEGKLVPKDEKRSSLLAKINSNGPNAYDSMYSFALLKLKGQDEIAGIKGIDKNSYEAFARFTLCSEHHAGALYHLALCYKNGIGTEKDSQKAADLFEQASNRGIVDANCDLALCFLNGEGRTADKEKAIKLLTEASEHGSLHATYWLAHCYLNGDGVKEDKVRAVNLLRTAHASGYTEATYLLADCLHKAEGINPEEFGYGTLEEARALFETAALKGHANASYELAMILIQGIEVYIDRQKSFKFFEIASKQNHPQATTELGKLYEAGYGTIQNYEKAFQLYQKATNLGDVKGIYHLAMCYLNGIGVQEDKEKARSLFEKSPIAESKYQLGTMYMEGIGGPKDETKGASLYEEAANLGNIDAKVHLGVCFLHGIGKPTDQIKAFNLYKEANKAKNTDGSYRLAKLYKKGIGTHQNPAEAFLLFNTLVAEKNHIKAMFELGNCYIEGFGTTEDDKTGIAFLKKAAENGSSKAMNLLGVCYLNGKGVKQNLDKAANYFKQATEAGNNLSKVNLGQCYIEGKGVPRNPEKGYQLLQETNEDPAAKFRIGVCLYKGAGVPSNKKEGLKLLSEAAFQKDSNALCYYGKLLMKGKDVKQDQEAAKGMFELAAKQGQPEAMYELALIYEKSDNEIEKMKADSFLQQSSDAGSPNASFYLGKKYFNDPQQKENGIKLIEKAANSNNIDALKEISRIYKEGDGVPVDLDKAEDYNQIAKQLSGDHVLTDMFASAFVPKKKKKNKLFGQKKKNGFPKVPKAKKT</sequence>
<dbReference type="Proteomes" id="UP001470230">
    <property type="component" value="Unassembled WGS sequence"/>
</dbReference>
<reference evidence="3 4" key="1">
    <citation type="submission" date="2024-04" db="EMBL/GenBank/DDBJ databases">
        <title>Tritrichomonas musculus Genome.</title>
        <authorList>
            <person name="Alves-Ferreira E."/>
            <person name="Grigg M."/>
            <person name="Lorenzi H."/>
            <person name="Galac M."/>
        </authorList>
    </citation>
    <scope>NUCLEOTIDE SEQUENCE [LARGE SCALE GENOMIC DNA]</scope>
    <source>
        <strain evidence="3 4">EAF2021</strain>
    </source>
</reference>
<dbReference type="Pfam" id="PF08238">
    <property type="entry name" value="Sel1"/>
    <property type="match status" value="23"/>
</dbReference>
<dbReference type="Pfam" id="PF00069">
    <property type="entry name" value="Pkinase"/>
    <property type="match status" value="1"/>
</dbReference>